<evidence type="ECO:0000256" key="6">
    <source>
        <dbReference type="RuleBase" id="RU369073"/>
    </source>
</evidence>
<dbReference type="Proteomes" id="UP000265000">
    <property type="component" value="Unplaced"/>
</dbReference>
<reference evidence="9" key="1">
    <citation type="submission" date="2025-08" db="UniProtKB">
        <authorList>
            <consortium name="Ensembl"/>
        </authorList>
    </citation>
    <scope>IDENTIFICATION</scope>
</reference>
<evidence type="ECO:0000256" key="7">
    <source>
        <dbReference type="SAM" id="MobiDB-lite"/>
    </source>
</evidence>
<keyword evidence="6" id="KW-0539">Nucleus</keyword>
<dbReference type="Ensembl" id="ENSFHET00000021301.1">
    <property type="protein sequence ID" value="ENSFHEP00000030108.1"/>
    <property type="gene ID" value="ENSFHEG00000015212.1"/>
</dbReference>
<keyword evidence="6" id="KW-0804">Transcription</keyword>
<comment type="subcellular location">
    <subcellularLocation>
        <location evidence="6">Nucleus</location>
        <location evidence="6">Nucleoplasm</location>
    </subcellularLocation>
</comment>
<feature type="region of interest" description="Disordered" evidence="7">
    <location>
        <begin position="102"/>
        <end position="131"/>
    </location>
</feature>
<dbReference type="InterPro" id="IPR006612">
    <property type="entry name" value="THAP_Znf"/>
</dbReference>
<evidence type="ECO:0000259" key="8">
    <source>
        <dbReference type="PROSITE" id="PS50950"/>
    </source>
</evidence>
<dbReference type="GO" id="GO:0003700">
    <property type="term" value="F:DNA-binding transcription factor activity"/>
    <property type="evidence" value="ECO:0007669"/>
    <property type="project" value="UniProtKB-UniRule"/>
</dbReference>
<keyword evidence="1" id="KW-0479">Metal-binding</keyword>
<keyword evidence="6" id="KW-0131">Cell cycle</keyword>
<dbReference type="GeneTree" id="ENSGT00990000205866"/>
<keyword evidence="3" id="KW-0862">Zinc</keyword>
<feature type="domain" description="THAP-type" evidence="8">
    <location>
        <begin position="1"/>
        <end position="103"/>
    </location>
</feature>
<keyword evidence="6" id="KW-0805">Transcription regulation</keyword>
<dbReference type="GO" id="GO:0000978">
    <property type="term" value="F:RNA polymerase II cis-regulatory region sequence-specific DNA binding"/>
    <property type="evidence" value="ECO:0007669"/>
    <property type="project" value="TreeGrafter"/>
</dbReference>
<dbReference type="SUPFAM" id="SSF57716">
    <property type="entry name" value="Glucocorticoid receptor-like (DNA-binding domain)"/>
    <property type="match status" value="1"/>
</dbReference>
<keyword evidence="10" id="KW-1185">Reference proteome</keyword>
<dbReference type="PROSITE" id="PS50950">
    <property type="entry name" value="ZF_THAP"/>
    <property type="match status" value="1"/>
</dbReference>
<dbReference type="PANTHER" id="PTHR46600:SF7">
    <property type="entry name" value="SI:DKEY-228B2.6-RELATED"/>
    <property type="match status" value="1"/>
</dbReference>
<reference evidence="9" key="2">
    <citation type="submission" date="2025-09" db="UniProtKB">
        <authorList>
            <consortium name="Ensembl"/>
        </authorList>
    </citation>
    <scope>IDENTIFICATION</scope>
</reference>
<dbReference type="PANTHER" id="PTHR46600">
    <property type="entry name" value="THAP DOMAIN-CONTAINING"/>
    <property type="match status" value="1"/>
</dbReference>
<evidence type="ECO:0000313" key="10">
    <source>
        <dbReference type="Proteomes" id="UP000265000"/>
    </source>
</evidence>
<evidence type="ECO:0000256" key="2">
    <source>
        <dbReference type="ARBA" id="ARBA00022771"/>
    </source>
</evidence>
<dbReference type="GO" id="GO:0001935">
    <property type="term" value="P:endothelial cell proliferation"/>
    <property type="evidence" value="ECO:0007669"/>
    <property type="project" value="UniProtKB-UniRule"/>
</dbReference>
<evidence type="ECO:0000256" key="1">
    <source>
        <dbReference type="ARBA" id="ARBA00022723"/>
    </source>
</evidence>
<name>A0A3Q2QQM8_FUNHE</name>
<protein>
    <recommendedName>
        <fullName evidence="6">THAP domain-containing protein 1</fullName>
    </recommendedName>
</protein>
<dbReference type="AlphaFoldDB" id="A0A3Q2QQM8"/>
<dbReference type="InterPro" id="IPR026516">
    <property type="entry name" value="THAP1/10"/>
</dbReference>
<accession>A0A3Q2QQM8</accession>
<proteinExistence type="inferred from homology"/>
<sequence>MVKVCVAYGCSNTNKNNVSLHTFPNPKRPGGEKILAEWNRQVRRTRANWVGPWKSHGTYAWNSCVICSDHFTADCFQVKNSVAMEIGFKTKALLKPDAVPTIFKRPSGTGRPHQSDSSSTRRHGGARKKPTVCTLRQAPSRRAQIHPAGAQVGLRRQKRFNLAGERSYWELTAPKISWFCLLMCGLDV</sequence>
<evidence type="ECO:0000256" key="3">
    <source>
        <dbReference type="ARBA" id="ARBA00022833"/>
    </source>
</evidence>
<evidence type="ECO:0000256" key="4">
    <source>
        <dbReference type="ARBA" id="ARBA00023125"/>
    </source>
</evidence>
<keyword evidence="4 5" id="KW-0238">DNA-binding</keyword>
<comment type="function">
    <text evidence="6">DNA-binding transcription regulator that regulates endothelial cell proliferation and G1/S cell-cycle progression. Specifically binds the 5'-[AT]NTNN[GT]GGCA[AGT]-3' core DNA sequence and acts by modulating expression of pRB-E2F cell-cycle target genes.</text>
</comment>
<evidence type="ECO:0000256" key="5">
    <source>
        <dbReference type="PROSITE-ProRule" id="PRU00309"/>
    </source>
</evidence>
<keyword evidence="2 5" id="KW-0863">Zinc-finger</keyword>
<dbReference type="GO" id="GO:0008270">
    <property type="term" value="F:zinc ion binding"/>
    <property type="evidence" value="ECO:0007669"/>
    <property type="project" value="UniProtKB-KW"/>
</dbReference>
<feature type="compositionally biased region" description="Basic residues" evidence="7">
    <location>
        <begin position="120"/>
        <end position="130"/>
    </location>
</feature>
<comment type="similarity">
    <text evidence="6">Belongs to the THAP1 family.</text>
</comment>
<dbReference type="SMART" id="SM00980">
    <property type="entry name" value="THAP"/>
    <property type="match status" value="1"/>
</dbReference>
<dbReference type="GO" id="GO:0005654">
    <property type="term" value="C:nucleoplasm"/>
    <property type="evidence" value="ECO:0007669"/>
    <property type="project" value="UniProtKB-SubCell"/>
</dbReference>
<dbReference type="Pfam" id="PF05485">
    <property type="entry name" value="THAP"/>
    <property type="match status" value="1"/>
</dbReference>
<dbReference type="GO" id="GO:0006357">
    <property type="term" value="P:regulation of transcription by RNA polymerase II"/>
    <property type="evidence" value="ECO:0007669"/>
    <property type="project" value="TreeGrafter"/>
</dbReference>
<keyword evidence="6" id="KW-0175">Coiled coil</keyword>
<organism evidence="9 10">
    <name type="scientific">Fundulus heteroclitus</name>
    <name type="common">Killifish</name>
    <name type="synonym">Mummichog</name>
    <dbReference type="NCBI Taxonomy" id="8078"/>
    <lineage>
        <taxon>Eukaryota</taxon>
        <taxon>Metazoa</taxon>
        <taxon>Chordata</taxon>
        <taxon>Craniata</taxon>
        <taxon>Vertebrata</taxon>
        <taxon>Euteleostomi</taxon>
        <taxon>Actinopterygii</taxon>
        <taxon>Neopterygii</taxon>
        <taxon>Teleostei</taxon>
        <taxon>Neoteleostei</taxon>
        <taxon>Acanthomorphata</taxon>
        <taxon>Ovalentaria</taxon>
        <taxon>Atherinomorphae</taxon>
        <taxon>Cyprinodontiformes</taxon>
        <taxon>Fundulidae</taxon>
        <taxon>Fundulus</taxon>
    </lineage>
</organism>
<evidence type="ECO:0000313" key="9">
    <source>
        <dbReference type="Ensembl" id="ENSFHEP00000030108.1"/>
    </source>
</evidence>